<accession>K2P2U4</accession>
<dbReference type="PATRIC" id="fig|1231190.3.peg.2840"/>
<dbReference type="InterPro" id="IPR010985">
    <property type="entry name" value="Ribbon_hlx_hlx"/>
</dbReference>
<feature type="region of interest" description="Disordered" evidence="1">
    <location>
        <begin position="113"/>
        <end position="150"/>
    </location>
</feature>
<evidence type="ECO:0000313" key="3">
    <source>
        <dbReference type="EMBL" id="EKF41671.1"/>
    </source>
</evidence>
<organism evidence="3 4">
    <name type="scientific">Nitratireductor indicus C115</name>
    <dbReference type="NCBI Taxonomy" id="1231190"/>
    <lineage>
        <taxon>Bacteria</taxon>
        <taxon>Pseudomonadati</taxon>
        <taxon>Pseudomonadota</taxon>
        <taxon>Alphaproteobacteria</taxon>
        <taxon>Hyphomicrobiales</taxon>
        <taxon>Phyllobacteriaceae</taxon>
        <taxon>Nitratireductor</taxon>
    </lineage>
</organism>
<sequence length="150" mass="17194">MVKKSAAKDQDKFVVRLPDGMRDRIKAKADRAGMSMNEAIVWCLDQYFPAPTTIDEKLNELADMVSILKGDNTYEGVDRLVAAVQDTIGDVYSGALKTPPEFNKLVSERFERWQEEEQENLRERHENPFDDANWPSEEDPFPDPVDDEKS</sequence>
<dbReference type="GO" id="GO:0006355">
    <property type="term" value="P:regulation of DNA-templated transcription"/>
    <property type="evidence" value="ECO:0007669"/>
    <property type="project" value="InterPro"/>
</dbReference>
<evidence type="ECO:0000256" key="1">
    <source>
        <dbReference type="SAM" id="MobiDB-lite"/>
    </source>
</evidence>
<dbReference type="EMBL" id="AMSI01000009">
    <property type="protein sequence ID" value="EKF41671.1"/>
    <property type="molecule type" value="Genomic_DNA"/>
</dbReference>
<evidence type="ECO:0000313" key="4">
    <source>
        <dbReference type="Proteomes" id="UP000007374"/>
    </source>
</evidence>
<dbReference type="GO" id="GO:0003677">
    <property type="term" value="F:DNA binding"/>
    <property type="evidence" value="ECO:0007669"/>
    <property type="project" value="InterPro"/>
</dbReference>
<dbReference type="Pfam" id="PF03869">
    <property type="entry name" value="Arc"/>
    <property type="match status" value="1"/>
</dbReference>
<dbReference type="OrthoDB" id="6890552at2"/>
<gene>
    <name evidence="3" type="ORF">NA8A_13679</name>
</gene>
<dbReference type="SUPFAM" id="SSF47598">
    <property type="entry name" value="Ribbon-helix-helix"/>
    <property type="match status" value="1"/>
</dbReference>
<proteinExistence type="predicted"/>
<dbReference type="AlphaFoldDB" id="K2P2U4"/>
<feature type="compositionally biased region" description="Basic and acidic residues" evidence="1">
    <location>
        <begin position="113"/>
        <end position="128"/>
    </location>
</feature>
<feature type="domain" description="Arc-like DNA binding" evidence="2">
    <location>
        <begin position="7"/>
        <end position="49"/>
    </location>
</feature>
<dbReference type="InterPro" id="IPR013321">
    <property type="entry name" value="Arc_rbn_hlx_hlx"/>
</dbReference>
<keyword evidence="4" id="KW-1185">Reference proteome</keyword>
<reference evidence="3 4" key="1">
    <citation type="journal article" date="2012" name="J. Bacteriol.">
        <title>Genome Sequence of Nitratireductor indicus Type Strain C115.</title>
        <authorList>
            <person name="Lai Q."/>
            <person name="Li G."/>
            <person name="Yu Z."/>
            <person name="Shao Z."/>
        </authorList>
    </citation>
    <scope>NUCLEOTIDE SEQUENCE [LARGE SCALE GENOMIC DNA]</scope>
    <source>
        <strain evidence="3 4">C115</strain>
    </source>
</reference>
<dbReference type="eggNOG" id="ENOG503130J">
    <property type="taxonomic scope" value="Bacteria"/>
</dbReference>
<dbReference type="STRING" id="721133.SAMN05216176_109212"/>
<dbReference type="Gene3D" id="1.10.1220.10">
    <property type="entry name" value="Met repressor-like"/>
    <property type="match status" value="1"/>
</dbReference>
<name>K2P2U4_9HYPH</name>
<comment type="caution">
    <text evidence="3">The sequence shown here is derived from an EMBL/GenBank/DDBJ whole genome shotgun (WGS) entry which is preliminary data.</text>
</comment>
<dbReference type="RefSeq" id="WP_009450911.1">
    <property type="nucleotide sequence ID" value="NZ_AMSI01000009.1"/>
</dbReference>
<dbReference type="Proteomes" id="UP000007374">
    <property type="component" value="Unassembled WGS sequence"/>
</dbReference>
<evidence type="ECO:0000259" key="2">
    <source>
        <dbReference type="Pfam" id="PF03869"/>
    </source>
</evidence>
<protein>
    <recommendedName>
        <fullName evidence="2">Arc-like DNA binding domain-containing protein</fullName>
    </recommendedName>
</protein>
<dbReference type="InterPro" id="IPR005569">
    <property type="entry name" value="Arc_DNA-bd_dom"/>
</dbReference>
<feature type="compositionally biased region" description="Acidic residues" evidence="1">
    <location>
        <begin position="136"/>
        <end position="150"/>
    </location>
</feature>